<keyword evidence="4" id="KW-0676">Redox-active center</keyword>
<dbReference type="PIRSF" id="PIRSF001488">
    <property type="entry name" value="Tdi_protein"/>
    <property type="match status" value="1"/>
</dbReference>
<dbReference type="InterPro" id="IPR017937">
    <property type="entry name" value="Thioredoxin_CS"/>
</dbReference>
<dbReference type="Pfam" id="PF01323">
    <property type="entry name" value="DSBA"/>
    <property type="match status" value="1"/>
</dbReference>
<evidence type="ECO:0000256" key="1">
    <source>
        <dbReference type="ARBA" id="ARBA00005791"/>
    </source>
</evidence>
<proteinExistence type="inferred from homology"/>
<dbReference type="Gene3D" id="3.40.30.10">
    <property type="entry name" value="Glutaredoxin"/>
    <property type="match status" value="1"/>
</dbReference>
<dbReference type="GO" id="GO:0042597">
    <property type="term" value="C:periplasmic space"/>
    <property type="evidence" value="ECO:0007669"/>
    <property type="project" value="UniProtKB-SubCell"/>
</dbReference>
<dbReference type="HOGENOM" id="CLU_088255_3_0_6"/>
<dbReference type="EMBL" id="CP006918">
    <property type="protein sequence ID" value="AHM80245.1"/>
    <property type="molecule type" value="Genomic_DNA"/>
</dbReference>
<sequence>MDTCKGSTMVLHGKVIKLLITILMVGLSSAAYSKDYQAGKNFTVIHSTVKQPPPLVEFFSFYCGPCYAFAERINVDTAIRKRLPDDMKLEKYHVSQMGPLGPALTEAWAVAQYAGVDGKVEKLLFEGLQVKRDIKTAADIVMVFNQLGITSEKYAEMQSNFMVKALIARQDNLVEKMKVHGTPSFYVSGKYHINNTSLAQDDYDTYAEDMANLVLFLLNKPL</sequence>
<evidence type="ECO:0000256" key="6">
    <source>
        <dbReference type="PIRSR" id="PIRSR001488-1"/>
    </source>
</evidence>
<feature type="disulfide bond" description="Redox-active" evidence="6">
    <location>
        <begin position="63"/>
        <end position="66"/>
    </location>
</feature>
<name>W8UMD6_KLEPN</name>
<dbReference type="InterPro" id="IPR036249">
    <property type="entry name" value="Thioredoxin-like_sf"/>
</dbReference>
<dbReference type="GO" id="GO:0016491">
    <property type="term" value="F:oxidoreductase activity"/>
    <property type="evidence" value="ECO:0007669"/>
    <property type="project" value="InterPro"/>
</dbReference>
<dbReference type="KEGG" id="kps:KPNJ2_03465"/>
<dbReference type="AlphaFoldDB" id="W8UMD6"/>
<keyword evidence="3 5" id="KW-1015">Disulfide bond</keyword>
<evidence type="ECO:0000256" key="2">
    <source>
        <dbReference type="ARBA" id="ARBA00022729"/>
    </source>
</evidence>
<gene>
    <name evidence="8" type="ORF">KPNJ2_03465</name>
</gene>
<accession>W8UMD6</accession>
<organism evidence="8 9">
    <name type="scientific">Klebsiella pneumoniae 30684/NJST258_2</name>
    <dbReference type="NCBI Taxonomy" id="1420013"/>
    <lineage>
        <taxon>Bacteria</taxon>
        <taxon>Pseudomonadati</taxon>
        <taxon>Pseudomonadota</taxon>
        <taxon>Gammaproteobacteria</taxon>
        <taxon>Enterobacterales</taxon>
        <taxon>Enterobacteriaceae</taxon>
        <taxon>Klebsiella/Raoultella group</taxon>
        <taxon>Klebsiella</taxon>
        <taxon>Klebsiella pneumoniae complex</taxon>
    </lineage>
</organism>
<dbReference type="PANTHER" id="PTHR35891">
    <property type="entry name" value="THIOL:DISULFIDE INTERCHANGE PROTEIN DSBA"/>
    <property type="match status" value="1"/>
</dbReference>
<comment type="similarity">
    <text evidence="1">Belongs to the thioredoxin family. DsbA subfamily.</text>
</comment>
<comment type="subcellular location">
    <subcellularLocation>
        <location evidence="5">Periplasm</location>
    </subcellularLocation>
</comment>
<dbReference type="PROSITE" id="PS00194">
    <property type="entry name" value="THIOREDOXIN_1"/>
    <property type="match status" value="1"/>
</dbReference>
<protein>
    <recommendedName>
        <fullName evidence="5">Thiol:disulfide interchange protein</fullName>
    </recommendedName>
</protein>
<dbReference type="PANTHER" id="PTHR35891:SF2">
    <property type="entry name" value="THIOL:DISULFIDE INTERCHANGE PROTEIN DSBA"/>
    <property type="match status" value="1"/>
</dbReference>
<reference evidence="8 9" key="1">
    <citation type="journal article" date="2014" name="Proc. Natl. Acad. Sci. U.S.A.">
        <title>Molecular dissection of the evolution of carbapenem-resistant multilocus sequence type 258 Klebsiella pneumoniae.</title>
        <authorList>
            <person name="Deleo F.R."/>
            <person name="Chen L."/>
            <person name="Porcella S.F."/>
            <person name="Martens C.A."/>
            <person name="Kobayashi S.D."/>
            <person name="Porter A.R."/>
            <person name="Chavda K.D."/>
            <person name="Jacobs M.R."/>
            <person name="Mathema B."/>
            <person name="Olsen R.J."/>
            <person name="Bonomo R.A."/>
            <person name="Musser J.M."/>
            <person name="Kreiswirth B.N."/>
        </authorList>
    </citation>
    <scope>NUCLEOTIDE SEQUENCE [LARGE SCALE GENOMIC DNA]</scope>
    <source>
        <strain evidence="8">30684/NJST258_2</strain>
    </source>
</reference>
<dbReference type="InterPro" id="IPR050824">
    <property type="entry name" value="Thiol_disulfide_DsbA"/>
</dbReference>
<dbReference type="InterPro" id="IPR001853">
    <property type="entry name" value="DSBA-like_thioredoxin_dom"/>
</dbReference>
<evidence type="ECO:0000256" key="5">
    <source>
        <dbReference type="PIRNR" id="PIRNR001488"/>
    </source>
</evidence>
<keyword evidence="2" id="KW-0732">Signal</keyword>
<evidence type="ECO:0000259" key="7">
    <source>
        <dbReference type="Pfam" id="PF01323"/>
    </source>
</evidence>
<evidence type="ECO:0000256" key="3">
    <source>
        <dbReference type="ARBA" id="ARBA00023157"/>
    </source>
</evidence>
<evidence type="ECO:0000313" key="9">
    <source>
        <dbReference type="Proteomes" id="UP000019586"/>
    </source>
</evidence>
<keyword evidence="5" id="KW-0574">Periplasm</keyword>
<dbReference type="CDD" id="cd03019">
    <property type="entry name" value="DsbA_DsbA"/>
    <property type="match status" value="1"/>
</dbReference>
<evidence type="ECO:0000256" key="4">
    <source>
        <dbReference type="ARBA" id="ARBA00023284"/>
    </source>
</evidence>
<feature type="domain" description="DSBA-like thioredoxin" evidence="7">
    <location>
        <begin position="55"/>
        <end position="208"/>
    </location>
</feature>
<dbReference type="InterPro" id="IPR023205">
    <property type="entry name" value="DsbA/DsbL"/>
</dbReference>
<dbReference type="Proteomes" id="UP000019586">
    <property type="component" value="Chromosome"/>
</dbReference>
<dbReference type="PATRIC" id="fig|1420013.3.peg.3259"/>
<evidence type="ECO:0000313" key="8">
    <source>
        <dbReference type="EMBL" id="AHM80245.1"/>
    </source>
</evidence>
<dbReference type="SUPFAM" id="SSF52833">
    <property type="entry name" value="Thioredoxin-like"/>
    <property type="match status" value="1"/>
</dbReference>